<dbReference type="InterPro" id="IPR000639">
    <property type="entry name" value="Epox_hydrolase-like"/>
</dbReference>
<keyword evidence="1 3" id="KW-0378">Hydrolase</keyword>
<keyword evidence="4" id="KW-1185">Reference proteome</keyword>
<dbReference type="AlphaFoldDB" id="A0A9X3X5H8"/>
<dbReference type="GO" id="GO:0016787">
    <property type="term" value="F:hydrolase activity"/>
    <property type="evidence" value="ECO:0007669"/>
    <property type="project" value="UniProtKB-KW"/>
</dbReference>
<dbReference type="PRINTS" id="PR00111">
    <property type="entry name" value="ABHYDROLASE"/>
</dbReference>
<sequence length="320" mass="36380">MGTIIRHTFLDSNGIRMHVTDAGRGYPILLCHGFPELWYSWRRQIHALAEVGFRVLCPDLRGYGGTDAPEEIESYVMRELVEDIHGLFDALGIDKAGVVGHDWGGSLAWQFALRHPERTERVASLNTPYIPPGPVAPSVMYRDAFGLTDRTFYMRHFQEPGIAERELEADVRDTFQKIMRPSKYSDSLGTFMTVGDGSSLLGKIGPGETFLSKIDLDTYVRIYKRTGFRGGLNWYRAMDLSWEEDRSLPSHEIDLPALLVVTDKDPVLRPEMAELSRPYVKNLRIERVADCGHWTQQEKPAEVSDILIDFFGDLRDPSME</sequence>
<evidence type="ECO:0000313" key="3">
    <source>
        <dbReference type="EMBL" id="MDC3983972.1"/>
    </source>
</evidence>
<evidence type="ECO:0000256" key="1">
    <source>
        <dbReference type="ARBA" id="ARBA00022801"/>
    </source>
</evidence>
<evidence type="ECO:0000313" key="4">
    <source>
        <dbReference type="Proteomes" id="UP001151081"/>
    </source>
</evidence>
<name>A0A9X3X5H8_9BACT</name>
<dbReference type="EMBL" id="JAGTJJ010000017">
    <property type="protein sequence ID" value="MDC3983972.1"/>
    <property type="molecule type" value="Genomic_DNA"/>
</dbReference>
<dbReference type="SUPFAM" id="SSF53474">
    <property type="entry name" value="alpha/beta-Hydrolases"/>
    <property type="match status" value="1"/>
</dbReference>
<dbReference type="PRINTS" id="PR00412">
    <property type="entry name" value="EPOXHYDRLASE"/>
</dbReference>
<evidence type="ECO:0000259" key="2">
    <source>
        <dbReference type="Pfam" id="PF00561"/>
    </source>
</evidence>
<proteinExistence type="predicted"/>
<protein>
    <submittedName>
        <fullName evidence="3">Alpha/beta hydrolase</fullName>
    </submittedName>
</protein>
<feature type="domain" description="AB hydrolase-1" evidence="2">
    <location>
        <begin position="26"/>
        <end position="300"/>
    </location>
</feature>
<dbReference type="InterPro" id="IPR029058">
    <property type="entry name" value="AB_hydrolase_fold"/>
</dbReference>
<organism evidence="3 4">
    <name type="scientific">Polyangium jinanense</name>
    <dbReference type="NCBI Taxonomy" id="2829994"/>
    <lineage>
        <taxon>Bacteria</taxon>
        <taxon>Pseudomonadati</taxon>
        <taxon>Myxococcota</taxon>
        <taxon>Polyangia</taxon>
        <taxon>Polyangiales</taxon>
        <taxon>Polyangiaceae</taxon>
        <taxon>Polyangium</taxon>
    </lineage>
</organism>
<dbReference type="InterPro" id="IPR000073">
    <property type="entry name" value="AB_hydrolase_1"/>
</dbReference>
<gene>
    <name evidence="3" type="ORF">KEG57_25915</name>
</gene>
<accession>A0A9X3X5H8</accession>
<dbReference type="PANTHER" id="PTHR43329">
    <property type="entry name" value="EPOXIDE HYDROLASE"/>
    <property type="match status" value="1"/>
</dbReference>
<dbReference type="Gene3D" id="3.40.50.1820">
    <property type="entry name" value="alpha/beta hydrolase"/>
    <property type="match status" value="1"/>
</dbReference>
<dbReference type="Proteomes" id="UP001151081">
    <property type="component" value="Unassembled WGS sequence"/>
</dbReference>
<dbReference type="RefSeq" id="WP_272424639.1">
    <property type="nucleotide sequence ID" value="NZ_JAGTJJ010000017.1"/>
</dbReference>
<comment type="caution">
    <text evidence="3">The sequence shown here is derived from an EMBL/GenBank/DDBJ whole genome shotgun (WGS) entry which is preliminary data.</text>
</comment>
<reference evidence="3 4" key="1">
    <citation type="submission" date="2021-04" db="EMBL/GenBank/DDBJ databases">
        <title>Genome analysis of Polyangium sp.</title>
        <authorList>
            <person name="Li Y."/>
            <person name="Wang J."/>
        </authorList>
    </citation>
    <scope>NUCLEOTIDE SEQUENCE [LARGE SCALE GENOMIC DNA]</scope>
    <source>
        <strain evidence="3 4">SDU14</strain>
    </source>
</reference>
<dbReference type="Pfam" id="PF00561">
    <property type="entry name" value="Abhydrolase_1"/>
    <property type="match status" value="1"/>
</dbReference>